<dbReference type="Gene3D" id="1.10.287.1490">
    <property type="match status" value="1"/>
</dbReference>
<proteinExistence type="predicted"/>
<protein>
    <submittedName>
        <fullName evidence="2">Uncharacterized protein</fullName>
    </submittedName>
</protein>
<dbReference type="RefSeq" id="WP_076609940.1">
    <property type="nucleotide sequence ID" value="NZ_FTNR01000011.1"/>
</dbReference>
<gene>
    <name evidence="2" type="ORF">SAMN05421752_11147</name>
</gene>
<dbReference type="OrthoDB" id="242713at2157"/>
<dbReference type="Proteomes" id="UP000185936">
    <property type="component" value="Unassembled WGS sequence"/>
</dbReference>
<sequence length="315" mass="34349">MPDLFTAEEAGVTVTKHVDVDGDVVQIGLRLDSSRECPLTVRVLDAVPTNTTIQVPKTDPPCWSTDDETVEYERTLESEEAITTGYKYTVDEGDTASHHAPTLIIDGEATQAGADNATTYDEDEEFEMPGDEVSVTDMVGNSRTGISSPSSETRASADGGDATATGAAACAVDEAVVDGDEPIDGLSDLAGSRSSLELRVMYLQSQLQDLATYIDAMEEFLDDHGTGEDVLTEVLDELHAVREQLECVREEQTTLDTRLDALEDRTDQLESTFERRQETVDADLHQLEASAENRHEAVDGELQQLERTVEDVEET</sequence>
<evidence type="ECO:0000256" key="1">
    <source>
        <dbReference type="SAM" id="MobiDB-lite"/>
    </source>
</evidence>
<dbReference type="EMBL" id="FTNR01000011">
    <property type="protein sequence ID" value="SIS10299.1"/>
    <property type="molecule type" value="Genomic_DNA"/>
</dbReference>
<feature type="region of interest" description="Disordered" evidence="1">
    <location>
        <begin position="276"/>
        <end position="315"/>
    </location>
</feature>
<evidence type="ECO:0000313" key="2">
    <source>
        <dbReference type="EMBL" id="SIS10299.1"/>
    </source>
</evidence>
<accession>A0A1N7GCK4</accession>
<feature type="compositionally biased region" description="Basic and acidic residues" evidence="1">
    <location>
        <begin position="276"/>
        <end position="298"/>
    </location>
</feature>
<reference evidence="3" key="1">
    <citation type="submission" date="2017-01" db="EMBL/GenBank/DDBJ databases">
        <authorList>
            <person name="Varghese N."/>
            <person name="Submissions S."/>
        </authorList>
    </citation>
    <scope>NUCLEOTIDE SEQUENCE [LARGE SCALE GENOMIC DNA]</scope>
    <source>
        <strain evidence="3">type strain: HArc-</strain>
    </source>
</reference>
<feature type="region of interest" description="Disordered" evidence="1">
    <location>
        <begin position="135"/>
        <end position="162"/>
    </location>
</feature>
<dbReference type="STRING" id="308853.SAMN05421752_11147"/>
<dbReference type="AlphaFoldDB" id="A0A1N7GCK4"/>
<name>A0A1N7GCK4_9EURY</name>
<keyword evidence="3" id="KW-1185">Reference proteome</keyword>
<feature type="compositionally biased region" description="Polar residues" evidence="1">
    <location>
        <begin position="139"/>
        <end position="154"/>
    </location>
</feature>
<evidence type="ECO:0000313" key="3">
    <source>
        <dbReference type="Proteomes" id="UP000185936"/>
    </source>
</evidence>
<organism evidence="2 3">
    <name type="scientific">Natronorubrum thiooxidans</name>
    <dbReference type="NCBI Taxonomy" id="308853"/>
    <lineage>
        <taxon>Archaea</taxon>
        <taxon>Methanobacteriati</taxon>
        <taxon>Methanobacteriota</taxon>
        <taxon>Stenosarchaea group</taxon>
        <taxon>Halobacteria</taxon>
        <taxon>Halobacteriales</taxon>
        <taxon>Natrialbaceae</taxon>
        <taxon>Natronorubrum</taxon>
    </lineage>
</organism>